<protein>
    <submittedName>
        <fullName evidence="1">Uncharacterized protein</fullName>
    </submittedName>
</protein>
<name>A0A7J0E899_9ERIC</name>
<dbReference type="EMBL" id="BJWL01000002">
    <property type="protein sequence ID" value="GFY82678.1"/>
    <property type="molecule type" value="Genomic_DNA"/>
</dbReference>
<evidence type="ECO:0000313" key="2">
    <source>
        <dbReference type="Proteomes" id="UP000585474"/>
    </source>
</evidence>
<accession>A0A7J0E899</accession>
<reference evidence="1 2" key="1">
    <citation type="submission" date="2019-07" db="EMBL/GenBank/DDBJ databases">
        <title>De Novo Assembly of kiwifruit Actinidia rufa.</title>
        <authorList>
            <person name="Sugita-Konishi S."/>
            <person name="Sato K."/>
            <person name="Mori E."/>
            <person name="Abe Y."/>
            <person name="Kisaki G."/>
            <person name="Hamano K."/>
            <person name="Suezawa K."/>
            <person name="Otani M."/>
            <person name="Fukuda T."/>
            <person name="Manabe T."/>
            <person name="Gomi K."/>
            <person name="Tabuchi M."/>
            <person name="Akimitsu K."/>
            <person name="Kataoka I."/>
        </authorList>
    </citation>
    <scope>NUCLEOTIDE SEQUENCE [LARGE SCALE GENOMIC DNA]</scope>
    <source>
        <strain evidence="2">cv. Fuchu</strain>
    </source>
</reference>
<organism evidence="1 2">
    <name type="scientific">Actinidia rufa</name>
    <dbReference type="NCBI Taxonomy" id="165716"/>
    <lineage>
        <taxon>Eukaryota</taxon>
        <taxon>Viridiplantae</taxon>
        <taxon>Streptophyta</taxon>
        <taxon>Embryophyta</taxon>
        <taxon>Tracheophyta</taxon>
        <taxon>Spermatophyta</taxon>
        <taxon>Magnoliopsida</taxon>
        <taxon>eudicotyledons</taxon>
        <taxon>Gunneridae</taxon>
        <taxon>Pentapetalae</taxon>
        <taxon>asterids</taxon>
        <taxon>Ericales</taxon>
        <taxon>Actinidiaceae</taxon>
        <taxon>Actinidia</taxon>
    </lineage>
</organism>
<keyword evidence="2" id="KW-1185">Reference proteome</keyword>
<comment type="caution">
    <text evidence="1">The sequence shown here is derived from an EMBL/GenBank/DDBJ whole genome shotgun (WGS) entry which is preliminary data.</text>
</comment>
<dbReference type="Proteomes" id="UP000585474">
    <property type="component" value="Unassembled WGS sequence"/>
</dbReference>
<gene>
    <name evidence="1" type="ORF">Acr_02g0009180</name>
</gene>
<dbReference type="AlphaFoldDB" id="A0A7J0E899"/>
<sequence>MLYLRWGFDSTSDLLRYALPKIPFLISPLICFNDGRIHLRTDVSGTNPAPMACTLQTFASLYNTGTSEKDKALSLVSLDTFLAPKQGRKEVIEAYGEESHKYDHISGLFLKMQEVVFDAPPTIEDVKELTVEKSLQDSPPGLSPSQDIKVFDTLVLEPALVSKSIH</sequence>
<evidence type="ECO:0000313" key="1">
    <source>
        <dbReference type="EMBL" id="GFY82678.1"/>
    </source>
</evidence>
<proteinExistence type="predicted"/>